<gene>
    <name evidence="2" type="ORF">OV287_13980</name>
</gene>
<dbReference type="CDD" id="cd11615">
    <property type="entry name" value="SAF_NeuB_like"/>
    <property type="match status" value="1"/>
</dbReference>
<comment type="caution">
    <text evidence="2">The sequence shown here is derived from an EMBL/GenBank/DDBJ whole genome shotgun (WGS) entry which is preliminary data.</text>
</comment>
<evidence type="ECO:0000313" key="3">
    <source>
        <dbReference type="Proteomes" id="UP001207654"/>
    </source>
</evidence>
<dbReference type="EMBL" id="JAPNKA010000001">
    <property type="protein sequence ID" value="MCY1075589.1"/>
    <property type="molecule type" value="Genomic_DNA"/>
</dbReference>
<organism evidence="2 3">
    <name type="scientific">Archangium lansingense</name>
    <dbReference type="NCBI Taxonomy" id="2995310"/>
    <lineage>
        <taxon>Bacteria</taxon>
        <taxon>Pseudomonadati</taxon>
        <taxon>Myxococcota</taxon>
        <taxon>Myxococcia</taxon>
        <taxon>Myxococcales</taxon>
        <taxon>Cystobacterineae</taxon>
        <taxon>Archangiaceae</taxon>
        <taxon>Archangium</taxon>
    </lineage>
</organism>
<dbReference type="Proteomes" id="UP001207654">
    <property type="component" value="Unassembled WGS sequence"/>
</dbReference>
<keyword evidence="3" id="KW-1185">Reference proteome</keyword>
<accession>A0ABT4A2T5</accession>
<name>A0ABT4A2T5_9BACT</name>
<feature type="domain" description="SAF" evidence="1">
    <location>
        <begin position="33"/>
        <end position="97"/>
    </location>
</feature>
<dbReference type="InterPro" id="IPR057736">
    <property type="entry name" value="SAF_PseI/NeuA/NeuB"/>
</dbReference>
<dbReference type="SMART" id="SM00858">
    <property type="entry name" value="SAF"/>
    <property type="match status" value="1"/>
</dbReference>
<evidence type="ECO:0000313" key="2">
    <source>
        <dbReference type="EMBL" id="MCY1075589.1"/>
    </source>
</evidence>
<dbReference type="RefSeq" id="WP_267534515.1">
    <property type="nucleotide sequence ID" value="NZ_JAPNKA010000001.1"/>
</dbReference>
<dbReference type="Pfam" id="PF08666">
    <property type="entry name" value="SAF"/>
    <property type="match status" value="1"/>
</dbReference>
<sequence length="141" mass="15473">MRPHHLLMLAPLLVVVMGARPGKEPRAPAPEQVSIIVAVRDIAAGERVTEADFTALLVPKEWVTTSLVKPDSREYIIGQRVLLPVMKGDLISWSLFETTRDSTIRESCASASGQPATAAEQVSRARQVLLERQRQGTPAEH</sequence>
<evidence type="ECO:0000259" key="1">
    <source>
        <dbReference type="SMART" id="SM00858"/>
    </source>
</evidence>
<proteinExistence type="predicted"/>
<dbReference type="InterPro" id="IPR013974">
    <property type="entry name" value="SAF"/>
</dbReference>
<reference evidence="2 3" key="1">
    <citation type="submission" date="2022-11" db="EMBL/GenBank/DDBJ databases">
        <title>Minimal conservation of predation-associated metabolite biosynthetic gene clusters underscores biosynthetic potential of Myxococcota including descriptions for ten novel species: Archangium lansinium sp. nov., Myxococcus landrumus sp. nov., Nannocystis bai.</title>
        <authorList>
            <person name="Ahearne A."/>
            <person name="Stevens C."/>
            <person name="Phillips K."/>
        </authorList>
    </citation>
    <scope>NUCLEOTIDE SEQUENCE [LARGE SCALE GENOMIC DNA]</scope>
    <source>
        <strain evidence="2 3">MIWBW</strain>
    </source>
</reference>
<protein>
    <submittedName>
        <fullName evidence="2">SAF domain-containing protein</fullName>
    </submittedName>
</protein>